<dbReference type="OrthoDB" id="488160at2"/>
<accession>A0A1G6W9E5</accession>
<evidence type="ECO:0000256" key="1">
    <source>
        <dbReference type="ARBA" id="ARBA00009981"/>
    </source>
</evidence>
<dbReference type="AlphaFoldDB" id="A0A1G6W9E5"/>
<dbReference type="SUPFAM" id="SSF143120">
    <property type="entry name" value="YefM-like"/>
    <property type="match status" value="1"/>
</dbReference>
<comment type="function">
    <text evidence="2">Antitoxin component of a type II toxin-antitoxin (TA) system.</text>
</comment>
<evidence type="ECO:0000256" key="2">
    <source>
        <dbReference type="RuleBase" id="RU362080"/>
    </source>
</evidence>
<dbReference type="InterPro" id="IPR036165">
    <property type="entry name" value="YefM-like_sf"/>
</dbReference>
<evidence type="ECO:0000313" key="4">
    <source>
        <dbReference type="Proteomes" id="UP000199039"/>
    </source>
</evidence>
<name>A0A1G6W9E5_9MICO</name>
<dbReference type="Gene3D" id="3.40.1620.10">
    <property type="entry name" value="YefM-like domain"/>
    <property type="match status" value="1"/>
</dbReference>
<organism evidence="3 4">
    <name type="scientific">Sanguibacter gelidistatuariae</name>
    <dbReference type="NCBI Taxonomy" id="1814289"/>
    <lineage>
        <taxon>Bacteria</taxon>
        <taxon>Bacillati</taxon>
        <taxon>Actinomycetota</taxon>
        <taxon>Actinomycetes</taxon>
        <taxon>Micrococcales</taxon>
        <taxon>Sanguibacteraceae</taxon>
        <taxon>Sanguibacter</taxon>
    </lineage>
</organism>
<dbReference type="RefSeq" id="WP_093186225.1">
    <property type="nucleotide sequence ID" value="NZ_FMYH01000009.1"/>
</dbReference>
<sequence>MTTTSLANVKAHLSQYVTSVHDTHERVTITRNGEPAAVLMSPDDLASLEETIAVLSDAHLMGDIREAEAAVAAGDLVPLSEWRQQLRRDA</sequence>
<evidence type="ECO:0000313" key="3">
    <source>
        <dbReference type="EMBL" id="SDD62434.1"/>
    </source>
</evidence>
<dbReference type="PANTHER" id="PTHR33713:SF10">
    <property type="entry name" value="ANTITOXIN YAFN"/>
    <property type="match status" value="1"/>
</dbReference>
<dbReference type="PANTHER" id="PTHR33713">
    <property type="entry name" value="ANTITOXIN YAFN-RELATED"/>
    <property type="match status" value="1"/>
</dbReference>
<dbReference type="Proteomes" id="UP000199039">
    <property type="component" value="Unassembled WGS sequence"/>
</dbReference>
<dbReference type="Pfam" id="PF02604">
    <property type="entry name" value="PhdYeFM_antitox"/>
    <property type="match status" value="1"/>
</dbReference>
<proteinExistence type="inferred from homology"/>
<dbReference type="NCBIfam" id="TIGR01552">
    <property type="entry name" value="phd_fam"/>
    <property type="match status" value="1"/>
</dbReference>
<reference evidence="3 4" key="1">
    <citation type="submission" date="2016-09" db="EMBL/GenBank/DDBJ databases">
        <authorList>
            <person name="Capua I."/>
            <person name="De Benedictis P."/>
            <person name="Joannis T."/>
            <person name="Lombin L.H."/>
            <person name="Cattoli G."/>
        </authorList>
    </citation>
    <scope>NUCLEOTIDE SEQUENCE [LARGE SCALE GENOMIC DNA]</scope>
    <source>
        <strain evidence="3 4">ISLP-3</strain>
    </source>
</reference>
<keyword evidence="4" id="KW-1185">Reference proteome</keyword>
<protein>
    <recommendedName>
        <fullName evidence="2">Antitoxin</fullName>
    </recommendedName>
</protein>
<dbReference type="InterPro" id="IPR051405">
    <property type="entry name" value="phD/YefM_antitoxin"/>
</dbReference>
<gene>
    <name evidence="3" type="ORF">SAMN05216410_3588</name>
</gene>
<dbReference type="Gene3D" id="1.10.1220.170">
    <property type="match status" value="1"/>
</dbReference>
<comment type="similarity">
    <text evidence="1 2">Belongs to the phD/YefM antitoxin family.</text>
</comment>
<dbReference type="InterPro" id="IPR006442">
    <property type="entry name" value="Antitoxin_Phd/YefM"/>
</dbReference>
<dbReference type="STRING" id="1814289.SAMN05216410_3588"/>
<dbReference type="EMBL" id="FMYH01000009">
    <property type="protein sequence ID" value="SDD62434.1"/>
    <property type="molecule type" value="Genomic_DNA"/>
</dbReference>